<evidence type="ECO:0000313" key="2">
    <source>
        <dbReference type="Proteomes" id="UP000254181"/>
    </source>
</evidence>
<dbReference type="EMBL" id="UGEM01000004">
    <property type="protein sequence ID" value="STP18246.1"/>
    <property type="molecule type" value="Genomic_DNA"/>
</dbReference>
<evidence type="ECO:0000313" key="1">
    <source>
        <dbReference type="EMBL" id="STP18246.1"/>
    </source>
</evidence>
<proteinExistence type="predicted"/>
<reference evidence="1 2" key="1">
    <citation type="submission" date="2018-06" db="EMBL/GenBank/DDBJ databases">
        <authorList>
            <consortium name="Pathogen Informatics"/>
            <person name="Doyle S."/>
        </authorList>
    </citation>
    <scope>NUCLEOTIDE SEQUENCE [LARGE SCALE GENOMIC DNA]</scope>
    <source>
        <strain evidence="1 2">NCTC9075</strain>
    </source>
</reference>
<dbReference type="Proteomes" id="UP000254181">
    <property type="component" value="Unassembled WGS sequence"/>
</dbReference>
<dbReference type="AlphaFoldDB" id="A0A377K1K1"/>
<protein>
    <submittedName>
        <fullName evidence="1">Uncharacterized protein</fullName>
    </submittedName>
</protein>
<name>A0A377K1K1_ECOLX</name>
<accession>A0A377K1K1</accession>
<gene>
    <name evidence="1" type="ORF">NCTC9075_01692</name>
</gene>
<sequence>MQIYWRNMKGKVFLIRWILYHHPWGAEKDCENTEITVMRNFQFKLISG</sequence>
<organism evidence="1 2">
    <name type="scientific">Escherichia coli</name>
    <dbReference type="NCBI Taxonomy" id="562"/>
    <lineage>
        <taxon>Bacteria</taxon>
        <taxon>Pseudomonadati</taxon>
        <taxon>Pseudomonadota</taxon>
        <taxon>Gammaproteobacteria</taxon>
        <taxon>Enterobacterales</taxon>
        <taxon>Enterobacteriaceae</taxon>
        <taxon>Escherichia</taxon>
    </lineage>
</organism>